<evidence type="ECO:0000256" key="9">
    <source>
        <dbReference type="PROSITE-ProRule" id="PRU00176"/>
    </source>
</evidence>
<comment type="subcellular location">
    <subcellularLocation>
        <location evidence="1">Nucleus</location>
        <location evidence="1">Nucleolus</location>
    </subcellularLocation>
</comment>
<dbReference type="Proteomes" id="UP000525319">
    <property type="component" value="Unassembled WGS sequence"/>
</dbReference>
<dbReference type="GO" id="GO:0003723">
    <property type="term" value="F:RNA binding"/>
    <property type="evidence" value="ECO:0007669"/>
    <property type="project" value="UniProtKB-UniRule"/>
</dbReference>
<dbReference type="Pfam" id="PF00076">
    <property type="entry name" value="RRM_1"/>
    <property type="match status" value="4"/>
</dbReference>
<protein>
    <recommendedName>
        <fullName evidence="2">Nucleolin</fullName>
    </recommendedName>
</protein>
<evidence type="ECO:0000256" key="8">
    <source>
        <dbReference type="ARBA" id="ARBA00023242"/>
    </source>
</evidence>
<dbReference type="PANTHER" id="PTHR23236">
    <property type="entry name" value="EUKARYOTIC TRANSLATION INITIATION FACTOR 4B/4H"/>
    <property type="match status" value="1"/>
</dbReference>
<evidence type="ECO:0000256" key="1">
    <source>
        <dbReference type="ARBA" id="ARBA00004604"/>
    </source>
</evidence>
<gene>
    <name evidence="12" type="primary">Ncl</name>
    <name evidence="12" type="ORF">DRYBRU_R00653</name>
</gene>
<feature type="compositionally biased region" description="Low complexity" evidence="10">
    <location>
        <begin position="208"/>
        <end position="226"/>
    </location>
</feature>
<name>A0A7L3K4Q8_9PASS</name>
<accession>A0A7L3K4Q8</accession>
<dbReference type="SMART" id="SM00360">
    <property type="entry name" value="RRM"/>
    <property type="match status" value="4"/>
</dbReference>
<evidence type="ECO:0000256" key="10">
    <source>
        <dbReference type="SAM" id="MobiDB-lite"/>
    </source>
</evidence>
<dbReference type="InterPro" id="IPR034234">
    <property type="entry name" value="Nucleolin_RRM3"/>
</dbReference>
<evidence type="ECO:0000259" key="11">
    <source>
        <dbReference type="PROSITE" id="PS50102"/>
    </source>
</evidence>
<dbReference type="InterPro" id="IPR035979">
    <property type="entry name" value="RBD_domain_sf"/>
</dbReference>
<evidence type="ECO:0000256" key="4">
    <source>
        <dbReference type="ARBA" id="ARBA00022553"/>
    </source>
</evidence>
<keyword evidence="3" id="KW-0488">Methylation</keyword>
<keyword evidence="8" id="KW-0539">Nucleus</keyword>
<feature type="compositionally biased region" description="Acidic residues" evidence="10">
    <location>
        <begin position="122"/>
        <end position="153"/>
    </location>
</feature>
<feature type="domain" description="RRM" evidence="11">
    <location>
        <begin position="296"/>
        <end position="372"/>
    </location>
</feature>
<dbReference type="CDD" id="cd12404">
    <property type="entry name" value="RRM2_NCL"/>
    <property type="match status" value="1"/>
</dbReference>
<evidence type="ECO:0000256" key="2">
    <source>
        <dbReference type="ARBA" id="ARBA00017108"/>
    </source>
</evidence>
<dbReference type="EMBL" id="VZTZ01013586">
    <property type="protein sequence ID" value="NXU36929.1"/>
    <property type="molecule type" value="Genomic_DNA"/>
</dbReference>
<dbReference type="SMART" id="SM00361">
    <property type="entry name" value="RRM_1"/>
    <property type="match status" value="2"/>
</dbReference>
<proteinExistence type="predicted"/>
<evidence type="ECO:0000313" key="12">
    <source>
        <dbReference type="EMBL" id="NXU36929.1"/>
    </source>
</evidence>
<feature type="compositionally biased region" description="Acidic residues" evidence="10">
    <location>
        <begin position="26"/>
        <end position="45"/>
    </location>
</feature>
<comment type="caution">
    <text evidence="12">The sequence shown here is derived from an EMBL/GenBank/DDBJ whole genome shotgun (WGS) entry which is preliminary data.</text>
</comment>
<dbReference type="GO" id="GO:0003677">
    <property type="term" value="F:DNA binding"/>
    <property type="evidence" value="ECO:0007669"/>
    <property type="project" value="UniProtKB-KW"/>
</dbReference>
<dbReference type="PANTHER" id="PTHR23236:SF119">
    <property type="entry name" value="NUCLEAR RNA-BINDING PROTEIN SART-3"/>
    <property type="match status" value="1"/>
</dbReference>
<dbReference type="OrthoDB" id="167718at2759"/>
<feature type="compositionally biased region" description="Basic and acidic residues" evidence="10">
    <location>
        <begin position="692"/>
        <end position="705"/>
    </location>
</feature>
<dbReference type="FunFam" id="3.30.70.330:FF:000278">
    <property type="entry name" value="Nucleolin"/>
    <property type="match status" value="1"/>
</dbReference>
<dbReference type="CDD" id="cd12406">
    <property type="entry name" value="RRM4_NCL"/>
    <property type="match status" value="1"/>
</dbReference>
<dbReference type="FunFam" id="3.30.70.330:FF:001072">
    <property type="entry name" value="Nucleolin"/>
    <property type="match status" value="1"/>
</dbReference>
<dbReference type="GO" id="GO:0005730">
    <property type="term" value="C:nucleolus"/>
    <property type="evidence" value="ECO:0007669"/>
    <property type="project" value="UniProtKB-SubCell"/>
</dbReference>
<dbReference type="InterPro" id="IPR012677">
    <property type="entry name" value="Nucleotide-bd_a/b_plait_sf"/>
</dbReference>
<keyword evidence="7" id="KW-0238">DNA-binding</keyword>
<feature type="compositionally biased region" description="Polar residues" evidence="10">
    <location>
        <begin position="1"/>
        <end position="11"/>
    </location>
</feature>
<feature type="domain" description="RRM" evidence="11">
    <location>
        <begin position="386"/>
        <end position="460"/>
    </location>
</feature>
<dbReference type="SUPFAM" id="SSF54928">
    <property type="entry name" value="RNA-binding domain, RBD"/>
    <property type="match status" value="4"/>
</dbReference>
<sequence>ARTLFQTPKNQVKQKKMAPPPKKFEESEEEESSDLEESSGEEVMDLEMMVPQKKPQKVAVTPAKKAATPAKKVATPAKKAITPAKKVVATPQPKKAVVPTPKKAAVLTKGAKNGKNAKKEESEEEDDEDDDEDDEDDEEEDDDEEESDEDEEPPMPVKPAAKKPAAVPAKKPAVVPAKQESEEEDEDEEDDEEDDEEEDESEDEAMDTAPVPVKKTTPAKAAPVKAKAAESEDEEDDEEDDDEDDDEEEEDEEDAEEESEDEKPVKEAPGKRKKEMANKSAPEAKKKKTDGPTSAFSVFVGNLVCTKEFDELKTGLREFFGKKNIEVLDVRIGASKRFGYVDFSSAEDLDKALQMNGKKLMGSEIKLEKAKSKETMKENKKERDARTLFLKNLPYRLTEDQIREVFENALEVRIVMNKDGNSKGMAYVEFKTEAEANKALEEKQGTEIEGRAVVIDFTGEKSQQEHQKGGESKTLIVNNLSYAATEETLQEVFKKASSIKVPQNNQGRPKGYAFVDFATTEDAREALNSCNNTEIEGRTIRLEFSSPSWQKGNTNARGGGGFNQQSKTLFVRGLSEDTTEETLRESFEGSISARIVTDRDTGSSKGFGFVDFSSAEDAKAAKEAMEDGEIDGNKVILDFAKPKGDFQRGGGFGGRGGRGGGRGGRGGFGGRGGGRGGFGGRGGGFRGGRGGGGDHKPQGKKIKFE</sequence>
<organism evidence="12 13">
    <name type="scientific">Drymodes brunneopygia</name>
    <dbReference type="NCBI Taxonomy" id="626378"/>
    <lineage>
        <taxon>Eukaryota</taxon>
        <taxon>Metazoa</taxon>
        <taxon>Chordata</taxon>
        <taxon>Craniata</taxon>
        <taxon>Vertebrata</taxon>
        <taxon>Euteleostomi</taxon>
        <taxon>Archelosauria</taxon>
        <taxon>Archosauria</taxon>
        <taxon>Dinosauria</taxon>
        <taxon>Saurischia</taxon>
        <taxon>Theropoda</taxon>
        <taxon>Coelurosauria</taxon>
        <taxon>Aves</taxon>
        <taxon>Neognathae</taxon>
        <taxon>Neoaves</taxon>
        <taxon>Telluraves</taxon>
        <taxon>Australaves</taxon>
        <taxon>Passeriformes</taxon>
        <taxon>Petroicidae</taxon>
        <taxon>Drymodes</taxon>
    </lineage>
</organism>
<dbReference type="InterPro" id="IPR034235">
    <property type="entry name" value="Nucleolin_RRM4"/>
</dbReference>
<feature type="compositionally biased region" description="Low complexity" evidence="10">
    <location>
        <begin position="57"/>
        <end position="114"/>
    </location>
</feature>
<keyword evidence="4" id="KW-0597">Phosphoprotein</keyword>
<feature type="domain" description="RRM" evidence="11">
    <location>
        <begin position="473"/>
        <end position="547"/>
    </location>
</feature>
<keyword evidence="5" id="KW-0677">Repeat</keyword>
<feature type="non-terminal residue" evidence="12">
    <location>
        <position position="705"/>
    </location>
</feature>
<dbReference type="InterPro" id="IPR034233">
    <property type="entry name" value="Nucleolin_RRM2"/>
</dbReference>
<evidence type="ECO:0000256" key="5">
    <source>
        <dbReference type="ARBA" id="ARBA00022737"/>
    </source>
</evidence>
<feature type="region of interest" description="Disordered" evidence="10">
    <location>
        <begin position="646"/>
        <end position="705"/>
    </location>
</feature>
<keyword evidence="13" id="KW-1185">Reference proteome</keyword>
<feature type="compositionally biased region" description="Gly residues" evidence="10">
    <location>
        <begin position="647"/>
        <end position="691"/>
    </location>
</feature>
<evidence type="ECO:0000256" key="3">
    <source>
        <dbReference type="ARBA" id="ARBA00022481"/>
    </source>
</evidence>
<feature type="compositionally biased region" description="Acidic residues" evidence="10">
    <location>
        <begin position="231"/>
        <end position="261"/>
    </location>
</feature>
<evidence type="ECO:0000256" key="7">
    <source>
        <dbReference type="ARBA" id="ARBA00023125"/>
    </source>
</evidence>
<feature type="domain" description="RRM" evidence="11">
    <location>
        <begin position="567"/>
        <end position="642"/>
    </location>
</feature>
<dbReference type="CDD" id="cd12405">
    <property type="entry name" value="RRM3_NCL"/>
    <property type="match status" value="1"/>
</dbReference>
<dbReference type="AlphaFoldDB" id="A0A7L3K4Q8"/>
<evidence type="ECO:0000313" key="13">
    <source>
        <dbReference type="Proteomes" id="UP000525319"/>
    </source>
</evidence>
<dbReference type="PROSITE" id="PS50102">
    <property type="entry name" value="RRM"/>
    <property type="match status" value="4"/>
</dbReference>
<reference evidence="12 13" key="1">
    <citation type="submission" date="2019-09" db="EMBL/GenBank/DDBJ databases">
        <title>Bird 10,000 Genomes (B10K) Project - Family phase.</title>
        <authorList>
            <person name="Zhang G."/>
        </authorList>
    </citation>
    <scope>NUCLEOTIDE SEQUENCE [LARGE SCALE GENOMIC DNA]</scope>
    <source>
        <strain evidence="12">B10K-DU-030-03</strain>
    </source>
</reference>
<feature type="compositionally biased region" description="Low complexity" evidence="10">
    <location>
        <begin position="158"/>
        <end position="178"/>
    </location>
</feature>
<keyword evidence="6 9" id="KW-0694">RNA-binding</keyword>
<feature type="non-terminal residue" evidence="12">
    <location>
        <position position="1"/>
    </location>
</feature>
<evidence type="ECO:0000256" key="6">
    <source>
        <dbReference type="ARBA" id="ARBA00022884"/>
    </source>
</evidence>
<dbReference type="InterPro" id="IPR000504">
    <property type="entry name" value="RRM_dom"/>
</dbReference>
<dbReference type="InterPro" id="IPR003954">
    <property type="entry name" value="RRM_euk-type"/>
</dbReference>
<dbReference type="Gene3D" id="3.30.70.330">
    <property type="match status" value="4"/>
</dbReference>
<feature type="compositionally biased region" description="Acidic residues" evidence="10">
    <location>
        <begin position="181"/>
        <end position="206"/>
    </location>
</feature>
<feature type="region of interest" description="Disordered" evidence="10">
    <location>
        <begin position="1"/>
        <end position="292"/>
    </location>
</feature>